<dbReference type="InterPro" id="IPR006458">
    <property type="entry name" value="Ovate_C"/>
</dbReference>
<dbReference type="EMBL" id="MH106782">
    <property type="protein sequence ID" value="AZN23121.1"/>
    <property type="molecule type" value="mRNA"/>
</dbReference>
<name>A0A3S8YZ59_VITVI</name>
<comment type="subcellular location">
    <subcellularLocation>
        <location evidence="1 6">Nucleus</location>
    </subcellularLocation>
</comment>
<keyword evidence="2 6" id="KW-0678">Repressor</keyword>
<evidence type="ECO:0000256" key="6">
    <source>
        <dbReference type="RuleBase" id="RU367028"/>
    </source>
</evidence>
<evidence type="ECO:0000256" key="4">
    <source>
        <dbReference type="ARBA" id="ARBA00023163"/>
    </source>
</evidence>
<organism evidence="9">
    <name type="scientific">Vitis vinifera</name>
    <name type="common">Grape</name>
    <dbReference type="NCBI Taxonomy" id="29760"/>
    <lineage>
        <taxon>Eukaryota</taxon>
        <taxon>Viridiplantae</taxon>
        <taxon>Streptophyta</taxon>
        <taxon>Embryophyta</taxon>
        <taxon>Tracheophyta</taxon>
        <taxon>Spermatophyta</taxon>
        <taxon>Magnoliopsida</taxon>
        <taxon>eudicotyledons</taxon>
        <taxon>Gunneridae</taxon>
        <taxon>Pentapetalae</taxon>
        <taxon>rosids</taxon>
        <taxon>Vitales</taxon>
        <taxon>Vitaceae</taxon>
        <taxon>Viteae</taxon>
        <taxon>Vitis</taxon>
    </lineage>
</organism>
<sequence>MHRNENFHSSLVALGIEKKPSFCLAFIYRSFSTRTNFNLCLSKLKCFPTTLPSSPPSKHDHNRHPSSSSSSSISSTSSVLIKNFNSLYDLTSDSTSKSLTRTTDDFLSTSEDSVDSESPPDFATSDSIVNGGVAVHTYSPNPYEDFRRSMQEMAEARELRDVAADWDYLHELLLCYLTLNPKHTHKFIIRAFADLIVCLMSSTASDGRRGSAGPQRHGASQWFA</sequence>
<protein>
    <recommendedName>
        <fullName evidence="6">Transcription repressor</fullName>
    </recommendedName>
    <alternativeName>
        <fullName evidence="6">Ovate family protein</fullName>
    </alternativeName>
</protein>
<proteinExistence type="evidence at transcript level"/>
<gene>
    <name evidence="9" type="primary">OFP2</name>
</gene>
<evidence type="ECO:0000256" key="1">
    <source>
        <dbReference type="ARBA" id="ARBA00004123"/>
    </source>
</evidence>
<dbReference type="GO" id="GO:0005634">
    <property type="term" value="C:nucleus"/>
    <property type="evidence" value="ECO:0007669"/>
    <property type="project" value="UniProtKB-SubCell"/>
</dbReference>
<evidence type="ECO:0000256" key="7">
    <source>
        <dbReference type="SAM" id="MobiDB-lite"/>
    </source>
</evidence>
<feature type="region of interest" description="Disordered" evidence="7">
    <location>
        <begin position="204"/>
        <end position="224"/>
    </location>
</feature>
<dbReference type="InterPro" id="IPR038933">
    <property type="entry name" value="Ovate"/>
</dbReference>
<keyword evidence="4 6" id="KW-0804">Transcription</keyword>
<evidence type="ECO:0000256" key="3">
    <source>
        <dbReference type="ARBA" id="ARBA00023015"/>
    </source>
</evidence>
<dbReference type="GO" id="GO:0045892">
    <property type="term" value="P:negative regulation of DNA-templated transcription"/>
    <property type="evidence" value="ECO:0007669"/>
    <property type="project" value="UniProtKB-UniRule"/>
</dbReference>
<dbReference type="PANTHER" id="PTHR33057:SF21">
    <property type="entry name" value="TRANSCRIPTION REPRESSOR"/>
    <property type="match status" value="1"/>
</dbReference>
<reference evidence="9" key="1">
    <citation type="submission" date="2018-03" db="EMBL/GenBank/DDBJ databases">
        <title>Evolutionary and Expression Analysis of Vitis vinifera OFP Gene Family.</title>
        <authorList>
            <person name="Wang L."/>
        </authorList>
    </citation>
    <scope>NUCLEOTIDE SEQUENCE</scope>
</reference>
<feature type="region of interest" description="Disordered" evidence="7">
    <location>
        <begin position="52"/>
        <end position="74"/>
    </location>
</feature>
<keyword evidence="3 6" id="KW-0805">Transcription regulation</keyword>
<evidence type="ECO:0000259" key="8">
    <source>
        <dbReference type="PROSITE" id="PS51754"/>
    </source>
</evidence>
<dbReference type="AlphaFoldDB" id="A0A3S8YZ59"/>
<dbReference type="OMA" id="FNSICNA"/>
<dbReference type="Pfam" id="PF04844">
    <property type="entry name" value="Ovate"/>
    <property type="match status" value="1"/>
</dbReference>
<keyword evidence="5 6" id="KW-0539">Nucleus</keyword>
<evidence type="ECO:0000256" key="2">
    <source>
        <dbReference type="ARBA" id="ARBA00022491"/>
    </source>
</evidence>
<feature type="domain" description="OVATE" evidence="8">
    <location>
        <begin position="135"/>
        <end position="198"/>
    </location>
</feature>
<evidence type="ECO:0000256" key="5">
    <source>
        <dbReference type="ARBA" id="ARBA00023242"/>
    </source>
</evidence>
<evidence type="ECO:0000313" key="9">
    <source>
        <dbReference type="EMBL" id="AZN23121.1"/>
    </source>
</evidence>
<dbReference type="PROSITE" id="PS51754">
    <property type="entry name" value="OVATE"/>
    <property type="match status" value="1"/>
</dbReference>
<dbReference type="NCBIfam" id="TIGR01568">
    <property type="entry name" value="A_thal_3678"/>
    <property type="match status" value="1"/>
</dbReference>
<accession>A0A3S8YZ59</accession>
<dbReference type="PANTHER" id="PTHR33057">
    <property type="entry name" value="TRANSCRIPTION REPRESSOR OFP7-RELATED"/>
    <property type="match status" value="1"/>
</dbReference>
<comment type="function">
    <text evidence="6">Transcriptional repressor that regulates multiple aspects of plant growth and development.</text>
</comment>